<evidence type="ECO:0000256" key="5">
    <source>
        <dbReference type="ARBA" id="ARBA00022801"/>
    </source>
</evidence>
<dbReference type="EMBL" id="JABCQN010000007">
    <property type="protein sequence ID" value="MBF0871675.1"/>
    <property type="molecule type" value="Genomic_DNA"/>
</dbReference>
<keyword evidence="6" id="KW-0119">Carbohydrate metabolism</keyword>
<dbReference type="InterPro" id="IPR029044">
    <property type="entry name" value="Nucleotide-diphossugar_trans"/>
</dbReference>
<dbReference type="GeneID" id="81475537"/>
<comment type="caution">
    <text evidence="8">The sequence shown here is derived from an EMBL/GenBank/DDBJ whole genome shotgun (WGS) entry which is preliminary data.</text>
</comment>
<keyword evidence="5 8" id="KW-0378">Hydrolase</keyword>
<comment type="subcellular location">
    <subcellularLocation>
        <location evidence="1">Cytoplasm</location>
    </subcellularLocation>
</comment>
<dbReference type="PANTHER" id="PTHR42891:SF1">
    <property type="entry name" value="D-GLYCERO-BETA-D-MANNO-HEPTOSE-1,7-BISPHOSPHATE 7-PHOSPHATASE"/>
    <property type="match status" value="1"/>
</dbReference>
<reference evidence="8" key="2">
    <citation type="submission" date="2020-11" db="EMBL/GenBank/DDBJ databases">
        <title>Description of novel Gluconobacter species.</title>
        <authorList>
            <person name="Cleenwerck I."/>
            <person name="Cnockaert M."/>
            <person name="Borremans W."/>
            <person name="Wieme A.D."/>
            <person name="De Vuyst L."/>
            <person name="Vandamme P."/>
        </authorList>
    </citation>
    <scope>NUCLEOTIDE SEQUENCE</scope>
    <source>
        <strain evidence="8">R71697</strain>
    </source>
</reference>
<organism evidence="8 9">
    <name type="scientific">Gluconobacter japonicus</name>
    <dbReference type="NCBI Taxonomy" id="376620"/>
    <lineage>
        <taxon>Bacteria</taxon>
        <taxon>Pseudomonadati</taxon>
        <taxon>Pseudomonadota</taxon>
        <taxon>Alphaproteobacteria</taxon>
        <taxon>Acetobacterales</taxon>
        <taxon>Acetobacteraceae</taxon>
        <taxon>Gluconobacter</taxon>
    </lineage>
</organism>
<sequence length="344" mass="38358">MISRVTQCVLLLPNIGEALRSYAGQSFLFRVLRDYQRFGITDVTLLTTAGTSDFLPCLHEKLPLQGTLTTYTLPTFTVEALQQVAALLPETFFLARGDRLCDGAVFPLLPLMTAHLETPRSIVDPNGTPALTLLSKQALRAVPDSESLTDLLHAYSETISVASQVLSPDALPFSAYPLHRPAVFLDRDGVLNYDHGYIGARERFEWITGTFSALRRIARSGHHIFIVTNQSGVARGYYREDDVKSLMSWAIASIRSEGATIDDWRYCPFHPTAPVEHYRQDSEWRKPAPGMIQDLLMKWDVHPADCFLIGDQETDLQAAAAAGMPAYQVTSEKTLLDWTMELLP</sequence>
<dbReference type="PANTHER" id="PTHR42891">
    <property type="entry name" value="D-GLYCERO-BETA-D-MANNO-HEPTOSE-1,7-BISPHOSPHATE 7-PHOSPHATASE"/>
    <property type="match status" value="1"/>
</dbReference>
<dbReference type="GO" id="GO:0046872">
    <property type="term" value="F:metal ion binding"/>
    <property type="evidence" value="ECO:0007669"/>
    <property type="project" value="UniProtKB-KW"/>
</dbReference>
<dbReference type="InterPro" id="IPR006549">
    <property type="entry name" value="HAD-SF_hydro_IIIA"/>
</dbReference>
<keyword evidence="4" id="KW-0479">Metal-binding</keyword>
<dbReference type="CDD" id="cd07503">
    <property type="entry name" value="HAD_HisB-N"/>
    <property type="match status" value="1"/>
</dbReference>
<dbReference type="GO" id="GO:0005737">
    <property type="term" value="C:cytoplasm"/>
    <property type="evidence" value="ECO:0007669"/>
    <property type="project" value="UniProtKB-SubCell"/>
</dbReference>
<reference evidence="8" key="1">
    <citation type="submission" date="2020-04" db="EMBL/GenBank/DDBJ databases">
        <authorList>
            <person name="Sombolestani A."/>
        </authorList>
    </citation>
    <scope>NUCLEOTIDE SEQUENCE</scope>
    <source>
        <strain evidence="8">R71697</strain>
    </source>
</reference>
<evidence type="ECO:0000256" key="1">
    <source>
        <dbReference type="ARBA" id="ARBA00004496"/>
    </source>
</evidence>
<protein>
    <recommendedName>
        <fullName evidence="7">D,D-heptose 1,7-bisphosphate phosphatase</fullName>
    </recommendedName>
</protein>
<dbReference type="InterPro" id="IPR036412">
    <property type="entry name" value="HAD-like_sf"/>
</dbReference>
<evidence type="ECO:0000256" key="2">
    <source>
        <dbReference type="ARBA" id="ARBA00005628"/>
    </source>
</evidence>
<evidence type="ECO:0000313" key="8">
    <source>
        <dbReference type="EMBL" id="MBF0871675.1"/>
    </source>
</evidence>
<dbReference type="InterPro" id="IPR004446">
    <property type="entry name" value="Heptose_bisP_phosphatase"/>
</dbReference>
<evidence type="ECO:0000256" key="7">
    <source>
        <dbReference type="ARBA" id="ARBA00031828"/>
    </source>
</evidence>
<dbReference type="Proteomes" id="UP000661006">
    <property type="component" value="Unassembled WGS sequence"/>
</dbReference>
<dbReference type="InterPro" id="IPR023214">
    <property type="entry name" value="HAD_sf"/>
</dbReference>
<dbReference type="SUPFAM" id="SSF53448">
    <property type="entry name" value="Nucleotide-diphospho-sugar transferases"/>
    <property type="match status" value="1"/>
</dbReference>
<accession>A0A9Q2FND0</accession>
<keyword evidence="3" id="KW-0963">Cytoplasm</keyword>
<dbReference type="InterPro" id="IPR006543">
    <property type="entry name" value="Histidinol-phos"/>
</dbReference>
<evidence type="ECO:0000313" key="9">
    <source>
        <dbReference type="Proteomes" id="UP000661006"/>
    </source>
</evidence>
<dbReference type="GO" id="GO:0016791">
    <property type="term" value="F:phosphatase activity"/>
    <property type="evidence" value="ECO:0007669"/>
    <property type="project" value="InterPro"/>
</dbReference>
<gene>
    <name evidence="8" type="ORF">HKD32_12585</name>
</gene>
<dbReference type="NCBIfam" id="TIGR01656">
    <property type="entry name" value="Histidinol-ppas"/>
    <property type="match status" value="1"/>
</dbReference>
<dbReference type="NCBIfam" id="TIGR01662">
    <property type="entry name" value="HAD-SF-IIIA"/>
    <property type="match status" value="1"/>
</dbReference>
<name>A0A9Q2FND0_GLUJA</name>
<dbReference type="RefSeq" id="WP_194258156.1">
    <property type="nucleotide sequence ID" value="NZ_JABCQN010000007.1"/>
</dbReference>
<dbReference type="GO" id="GO:0005975">
    <property type="term" value="P:carbohydrate metabolic process"/>
    <property type="evidence" value="ECO:0007669"/>
    <property type="project" value="InterPro"/>
</dbReference>
<evidence type="ECO:0000256" key="4">
    <source>
        <dbReference type="ARBA" id="ARBA00022723"/>
    </source>
</evidence>
<evidence type="ECO:0000256" key="6">
    <source>
        <dbReference type="ARBA" id="ARBA00023277"/>
    </source>
</evidence>
<dbReference type="Gene3D" id="3.40.50.1000">
    <property type="entry name" value="HAD superfamily/HAD-like"/>
    <property type="match status" value="1"/>
</dbReference>
<dbReference type="AlphaFoldDB" id="A0A9Q2FND0"/>
<dbReference type="Pfam" id="PF13242">
    <property type="entry name" value="Hydrolase_like"/>
    <property type="match status" value="1"/>
</dbReference>
<evidence type="ECO:0000256" key="3">
    <source>
        <dbReference type="ARBA" id="ARBA00022490"/>
    </source>
</evidence>
<proteinExistence type="inferred from homology"/>
<comment type="similarity">
    <text evidence="2">Belongs to the GmhB family.</text>
</comment>
<dbReference type="SUPFAM" id="SSF56784">
    <property type="entry name" value="HAD-like"/>
    <property type="match status" value="1"/>
</dbReference>